<accession>A0A918KCY7</accession>
<gene>
    <name evidence="1" type="ORF">GCM10011309_03790</name>
</gene>
<evidence type="ECO:0000313" key="2">
    <source>
        <dbReference type="Proteomes" id="UP000600865"/>
    </source>
</evidence>
<sequence length="84" mass="9368">MALYAYLAFHAFSGSQGLLSWISYSDEAKVLQVKLDARQARHADLKARVDALSNDGLDLDALEIAARRDLFVSDTNEITIWLDP</sequence>
<dbReference type="InterPro" id="IPR007060">
    <property type="entry name" value="FtsL/DivIC"/>
</dbReference>
<keyword evidence="2" id="KW-1185">Reference proteome</keyword>
<dbReference type="Pfam" id="PF04977">
    <property type="entry name" value="DivIC"/>
    <property type="match status" value="1"/>
</dbReference>
<organism evidence="1 2">
    <name type="scientific">Litorimonas cladophorae</name>
    <dbReference type="NCBI Taxonomy" id="1220491"/>
    <lineage>
        <taxon>Bacteria</taxon>
        <taxon>Pseudomonadati</taxon>
        <taxon>Pseudomonadota</taxon>
        <taxon>Alphaproteobacteria</taxon>
        <taxon>Maricaulales</taxon>
        <taxon>Robiginitomaculaceae</taxon>
    </lineage>
</organism>
<name>A0A918KCY7_9PROT</name>
<protein>
    <recommendedName>
        <fullName evidence="3">Septum formation initiator</fullName>
    </recommendedName>
</protein>
<comment type="caution">
    <text evidence="1">The sequence shown here is derived from an EMBL/GenBank/DDBJ whole genome shotgun (WGS) entry which is preliminary data.</text>
</comment>
<evidence type="ECO:0008006" key="3">
    <source>
        <dbReference type="Google" id="ProtNLM"/>
    </source>
</evidence>
<dbReference type="Proteomes" id="UP000600865">
    <property type="component" value="Unassembled WGS sequence"/>
</dbReference>
<reference evidence="1 2" key="1">
    <citation type="journal article" date="2014" name="Int. J. Syst. Evol. Microbiol.">
        <title>Complete genome sequence of Corynebacterium casei LMG S-19264T (=DSM 44701T), isolated from a smear-ripened cheese.</title>
        <authorList>
            <consortium name="US DOE Joint Genome Institute (JGI-PGF)"/>
            <person name="Walter F."/>
            <person name="Albersmeier A."/>
            <person name="Kalinowski J."/>
            <person name="Ruckert C."/>
        </authorList>
    </citation>
    <scope>NUCLEOTIDE SEQUENCE [LARGE SCALE GENOMIC DNA]</scope>
    <source>
        <strain evidence="1 2">KCTC 23968</strain>
    </source>
</reference>
<proteinExistence type="predicted"/>
<dbReference type="AlphaFoldDB" id="A0A918KCY7"/>
<evidence type="ECO:0000313" key="1">
    <source>
        <dbReference type="EMBL" id="GGX57920.1"/>
    </source>
</evidence>
<dbReference type="EMBL" id="BMYV01000001">
    <property type="protein sequence ID" value="GGX57920.1"/>
    <property type="molecule type" value="Genomic_DNA"/>
</dbReference>